<proteinExistence type="predicted"/>
<dbReference type="PROSITE" id="PS51293">
    <property type="entry name" value="SANT"/>
    <property type="match status" value="1"/>
</dbReference>
<evidence type="ECO:0000313" key="5">
    <source>
        <dbReference type="EMBL" id="CAI2365232.1"/>
    </source>
</evidence>
<dbReference type="CDD" id="cd00167">
    <property type="entry name" value="SANT"/>
    <property type="match status" value="1"/>
</dbReference>
<dbReference type="Proteomes" id="UP001295684">
    <property type="component" value="Unassembled WGS sequence"/>
</dbReference>
<dbReference type="EMBL" id="CAMPGE010006389">
    <property type="protein sequence ID" value="CAI2365232.1"/>
    <property type="molecule type" value="Genomic_DNA"/>
</dbReference>
<dbReference type="PROSITE" id="PS51294">
    <property type="entry name" value="HTH_MYB"/>
    <property type="match status" value="1"/>
</dbReference>
<feature type="domain" description="SANT" evidence="3">
    <location>
        <begin position="23"/>
        <end position="69"/>
    </location>
</feature>
<organism evidence="5 6">
    <name type="scientific">Euplotes crassus</name>
    <dbReference type="NCBI Taxonomy" id="5936"/>
    <lineage>
        <taxon>Eukaryota</taxon>
        <taxon>Sar</taxon>
        <taxon>Alveolata</taxon>
        <taxon>Ciliophora</taxon>
        <taxon>Intramacronucleata</taxon>
        <taxon>Spirotrichea</taxon>
        <taxon>Hypotrichia</taxon>
        <taxon>Euplotida</taxon>
        <taxon>Euplotidae</taxon>
        <taxon>Moneuplotes</taxon>
    </lineage>
</organism>
<feature type="domain" description="HTH myb-type" evidence="4">
    <location>
        <begin position="15"/>
        <end position="69"/>
    </location>
</feature>
<reference evidence="5" key="1">
    <citation type="submission" date="2023-07" db="EMBL/GenBank/DDBJ databases">
        <authorList>
            <consortium name="AG Swart"/>
            <person name="Singh M."/>
            <person name="Singh A."/>
            <person name="Seah K."/>
            <person name="Emmerich C."/>
        </authorList>
    </citation>
    <scope>NUCLEOTIDE SEQUENCE</scope>
    <source>
        <strain evidence="5">DP1</strain>
    </source>
</reference>
<name>A0AAD1UA65_EUPCR</name>
<accession>A0AAD1UA65</accession>
<dbReference type="PROSITE" id="PS50090">
    <property type="entry name" value="MYB_LIKE"/>
    <property type="match status" value="1"/>
</dbReference>
<dbReference type="InterPro" id="IPR009057">
    <property type="entry name" value="Homeodomain-like_sf"/>
</dbReference>
<gene>
    <name evidence="5" type="ORF">ECRASSUSDP1_LOCUS6582</name>
</gene>
<dbReference type="InterPro" id="IPR017930">
    <property type="entry name" value="Myb_dom"/>
</dbReference>
<sequence>MNKSKYDIKSKFSWTRKFNYGAWTTSEHEQFLSCLKIHGLNWSMLCQMVPTRSRQQIETHLKGYFKQIKKYHKVEDPLEYVQKFENIKSQESPIINSEVCADKQNKPTCRGDELKHKCSFEKIRNIPLDTDLRVEEEKHPKKRDNKFLHKCLQNQDSDKEMSDEEHVYQKVSIAETTRQNRVRPARIRQNPPKLEREDEKFRSDLAKSLSSSMESKEHCEPKSYLVLDEGRIIIPCVMIQTKAILDYTKIGSKILLCTPKGNVDIKMLPISLEIPLGSDLNKDRTIFQSGNYQASCSKAPHQASHQTLKSAGPSLQAFSNKTDTLVGQTVKFLSQYYCFDMCKHK</sequence>
<dbReference type="InterPro" id="IPR001005">
    <property type="entry name" value="SANT/Myb"/>
</dbReference>
<feature type="compositionally biased region" description="Basic and acidic residues" evidence="1">
    <location>
        <begin position="193"/>
        <end position="205"/>
    </location>
</feature>
<feature type="domain" description="Myb-like" evidence="2">
    <location>
        <begin position="15"/>
        <end position="65"/>
    </location>
</feature>
<evidence type="ECO:0000259" key="4">
    <source>
        <dbReference type="PROSITE" id="PS51294"/>
    </source>
</evidence>
<dbReference type="Pfam" id="PF00249">
    <property type="entry name" value="Myb_DNA-binding"/>
    <property type="match status" value="1"/>
</dbReference>
<evidence type="ECO:0000259" key="3">
    <source>
        <dbReference type="PROSITE" id="PS51293"/>
    </source>
</evidence>
<dbReference type="SMART" id="SM00717">
    <property type="entry name" value="SANT"/>
    <property type="match status" value="1"/>
</dbReference>
<dbReference type="SUPFAM" id="SSF46689">
    <property type="entry name" value="Homeodomain-like"/>
    <property type="match status" value="1"/>
</dbReference>
<protein>
    <submittedName>
        <fullName evidence="5">Uncharacterized protein</fullName>
    </submittedName>
</protein>
<dbReference type="AlphaFoldDB" id="A0AAD1UA65"/>
<comment type="caution">
    <text evidence="5">The sequence shown here is derived from an EMBL/GenBank/DDBJ whole genome shotgun (WGS) entry which is preliminary data.</text>
</comment>
<evidence type="ECO:0000259" key="2">
    <source>
        <dbReference type="PROSITE" id="PS50090"/>
    </source>
</evidence>
<keyword evidence="6" id="KW-1185">Reference proteome</keyword>
<evidence type="ECO:0000313" key="6">
    <source>
        <dbReference type="Proteomes" id="UP001295684"/>
    </source>
</evidence>
<feature type="region of interest" description="Disordered" evidence="1">
    <location>
        <begin position="179"/>
        <end position="214"/>
    </location>
</feature>
<dbReference type="Gene3D" id="1.10.10.60">
    <property type="entry name" value="Homeodomain-like"/>
    <property type="match status" value="1"/>
</dbReference>
<dbReference type="InterPro" id="IPR017884">
    <property type="entry name" value="SANT_dom"/>
</dbReference>
<evidence type="ECO:0000256" key="1">
    <source>
        <dbReference type="SAM" id="MobiDB-lite"/>
    </source>
</evidence>